<keyword evidence="4" id="KW-1185">Reference proteome</keyword>
<dbReference type="PANTHER" id="PTHR39200:SF1">
    <property type="entry name" value="AUTO-TRANSPORTER ADHESIN HEAD GIN DOMAIN-CONTAINING PROTEIN-RELATED"/>
    <property type="match status" value="1"/>
</dbReference>
<name>A0A1M5A4Y6_9BACT</name>
<reference evidence="3 4" key="1">
    <citation type="submission" date="2016-11" db="EMBL/GenBank/DDBJ databases">
        <authorList>
            <person name="Jaros S."/>
            <person name="Januszkiewicz K."/>
            <person name="Wedrychowicz H."/>
        </authorList>
    </citation>
    <scope>NUCLEOTIDE SEQUENCE [LARGE SCALE GENOMIC DNA]</scope>
    <source>
        <strain evidence="3 4">DSM 26910</strain>
    </source>
</reference>
<evidence type="ECO:0000259" key="2">
    <source>
        <dbReference type="Pfam" id="PF10988"/>
    </source>
</evidence>
<sequence length="239" mass="25192">MKTIQLIIAGLVFLSLATTSCVDDFFIDGNGIPASEVRVTTAFSSVSSDGDFDVHITPGNEYDVVVNAEESLMPYIETDVRGGNLKIHTRGLKSLRNQLPMEVFVTVPYIDKIVQSGSGSITTGYFEGDDFKIVVSGSGSVETSVDALTVEALVSGSGMVVVSGVARNAELALSGSGTIDAWELDLVNCEATISGSGDVWVYVERYLKAVISGSGNVYYGGFPAVEKHVSGSGSVVRKK</sequence>
<gene>
    <name evidence="3" type="ORF">SAMN05444274_104189</name>
</gene>
<evidence type="ECO:0000256" key="1">
    <source>
        <dbReference type="SAM" id="SignalP"/>
    </source>
</evidence>
<feature type="chain" id="PRO_5012928692" evidence="1">
    <location>
        <begin position="23"/>
        <end position="239"/>
    </location>
</feature>
<dbReference type="AlphaFoldDB" id="A0A1M5A4Y6"/>
<dbReference type="Gene3D" id="2.160.20.120">
    <property type="match status" value="1"/>
</dbReference>
<feature type="signal peptide" evidence="1">
    <location>
        <begin position="1"/>
        <end position="22"/>
    </location>
</feature>
<dbReference type="STRING" id="1484053.SAMN05444274_104189"/>
<keyword evidence="1" id="KW-0732">Signal</keyword>
<organism evidence="3 4">
    <name type="scientific">Mariniphaga anaerophila</name>
    <dbReference type="NCBI Taxonomy" id="1484053"/>
    <lineage>
        <taxon>Bacteria</taxon>
        <taxon>Pseudomonadati</taxon>
        <taxon>Bacteroidota</taxon>
        <taxon>Bacteroidia</taxon>
        <taxon>Marinilabiliales</taxon>
        <taxon>Prolixibacteraceae</taxon>
        <taxon>Mariniphaga</taxon>
    </lineage>
</organism>
<dbReference type="Pfam" id="PF10988">
    <property type="entry name" value="DUF2807"/>
    <property type="match status" value="1"/>
</dbReference>
<dbReference type="Proteomes" id="UP000184164">
    <property type="component" value="Unassembled WGS sequence"/>
</dbReference>
<dbReference type="InterPro" id="IPR021255">
    <property type="entry name" value="DUF2807"/>
</dbReference>
<proteinExistence type="predicted"/>
<dbReference type="PANTHER" id="PTHR39200">
    <property type="entry name" value="HYPOTHETICAL EXPORTED PROTEIN"/>
    <property type="match status" value="1"/>
</dbReference>
<accession>A0A1M5A4Y6</accession>
<dbReference type="PROSITE" id="PS51257">
    <property type="entry name" value="PROKAR_LIPOPROTEIN"/>
    <property type="match status" value="1"/>
</dbReference>
<evidence type="ECO:0000313" key="3">
    <source>
        <dbReference type="EMBL" id="SHF25380.1"/>
    </source>
</evidence>
<dbReference type="OrthoDB" id="1119107at2"/>
<dbReference type="EMBL" id="FQUM01000004">
    <property type="protein sequence ID" value="SHF25380.1"/>
    <property type="molecule type" value="Genomic_DNA"/>
</dbReference>
<dbReference type="RefSeq" id="WP_083570682.1">
    <property type="nucleotide sequence ID" value="NZ_FQUM01000004.1"/>
</dbReference>
<evidence type="ECO:0000313" key="4">
    <source>
        <dbReference type="Proteomes" id="UP000184164"/>
    </source>
</evidence>
<protein>
    <submittedName>
        <fullName evidence="3">Putative auto-transporter adhesin, head GIN domain</fullName>
    </submittedName>
</protein>
<feature type="domain" description="Putative auto-transporter adhesin head GIN" evidence="2">
    <location>
        <begin position="42"/>
        <end position="223"/>
    </location>
</feature>